<dbReference type="InterPro" id="IPR002557">
    <property type="entry name" value="Chitin-bd_dom"/>
</dbReference>
<evidence type="ECO:0000313" key="3">
    <source>
        <dbReference type="EMBL" id="KAH3868525.1"/>
    </source>
</evidence>
<dbReference type="GO" id="GO:0008061">
    <property type="term" value="F:chitin binding"/>
    <property type="evidence" value="ECO:0007669"/>
    <property type="project" value="InterPro"/>
</dbReference>
<organism evidence="3 4">
    <name type="scientific">Dreissena polymorpha</name>
    <name type="common">Zebra mussel</name>
    <name type="synonym">Mytilus polymorpha</name>
    <dbReference type="NCBI Taxonomy" id="45954"/>
    <lineage>
        <taxon>Eukaryota</taxon>
        <taxon>Metazoa</taxon>
        <taxon>Spiralia</taxon>
        <taxon>Lophotrochozoa</taxon>
        <taxon>Mollusca</taxon>
        <taxon>Bivalvia</taxon>
        <taxon>Autobranchia</taxon>
        <taxon>Heteroconchia</taxon>
        <taxon>Euheterodonta</taxon>
        <taxon>Imparidentia</taxon>
        <taxon>Neoheterodontei</taxon>
        <taxon>Myida</taxon>
        <taxon>Dreissenoidea</taxon>
        <taxon>Dreissenidae</taxon>
        <taxon>Dreissena</taxon>
    </lineage>
</organism>
<evidence type="ECO:0000259" key="2">
    <source>
        <dbReference type="PROSITE" id="PS50940"/>
    </source>
</evidence>
<name>A0A9D4M2B6_DREPO</name>
<dbReference type="GO" id="GO:0005576">
    <property type="term" value="C:extracellular region"/>
    <property type="evidence" value="ECO:0007669"/>
    <property type="project" value="InterPro"/>
</dbReference>
<keyword evidence="4" id="KW-1185">Reference proteome</keyword>
<dbReference type="EMBL" id="JAIWYP010000002">
    <property type="protein sequence ID" value="KAH3868525.1"/>
    <property type="molecule type" value="Genomic_DNA"/>
</dbReference>
<dbReference type="SUPFAM" id="SSF57625">
    <property type="entry name" value="Invertebrate chitin-binding proteins"/>
    <property type="match status" value="1"/>
</dbReference>
<dbReference type="Proteomes" id="UP000828390">
    <property type="component" value="Unassembled WGS sequence"/>
</dbReference>
<accession>A0A9D4M2B6</accession>
<sequence length="175" mass="19189">MFTFLIASLLVVGSRALLFPLNNGQEPEPELLFACPAPNPPQYGSLNCSYSMFSMTCTARCDGQFQFEDGRHSHTATCDLFEGQPIKSFNDCVRIGIVSPTLPPTTSRPTSSGNCVRSLTDCFSLPAGDYPYCENCRMFATCAGSGFYVRNCPGIAVFNYLTDRCEDYSTTACRN</sequence>
<dbReference type="InterPro" id="IPR036508">
    <property type="entry name" value="Chitin-bd_dom_sf"/>
</dbReference>
<proteinExistence type="predicted"/>
<dbReference type="Gene3D" id="2.170.140.10">
    <property type="entry name" value="Chitin binding domain"/>
    <property type="match status" value="1"/>
</dbReference>
<feature type="chain" id="PRO_5038520119" description="Chitin-binding type-2 domain-containing protein" evidence="1">
    <location>
        <begin position="17"/>
        <end position="175"/>
    </location>
</feature>
<gene>
    <name evidence="3" type="ORF">DPMN_031675</name>
</gene>
<dbReference type="PROSITE" id="PS50940">
    <property type="entry name" value="CHIT_BIND_II"/>
    <property type="match status" value="1"/>
</dbReference>
<evidence type="ECO:0000313" key="4">
    <source>
        <dbReference type="Proteomes" id="UP000828390"/>
    </source>
</evidence>
<protein>
    <recommendedName>
        <fullName evidence="2">Chitin-binding type-2 domain-containing protein</fullName>
    </recommendedName>
</protein>
<dbReference type="AlphaFoldDB" id="A0A9D4M2B6"/>
<comment type="caution">
    <text evidence="3">The sequence shown here is derived from an EMBL/GenBank/DDBJ whole genome shotgun (WGS) entry which is preliminary data.</text>
</comment>
<reference evidence="3" key="2">
    <citation type="submission" date="2020-11" db="EMBL/GenBank/DDBJ databases">
        <authorList>
            <person name="McCartney M.A."/>
            <person name="Auch B."/>
            <person name="Kono T."/>
            <person name="Mallez S."/>
            <person name="Becker A."/>
            <person name="Gohl D.M."/>
            <person name="Silverstein K.A.T."/>
            <person name="Koren S."/>
            <person name="Bechman K.B."/>
            <person name="Herman A."/>
            <person name="Abrahante J.E."/>
            <person name="Garbe J."/>
        </authorList>
    </citation>
    <scope>NUCLEOTIDE SEQUENCE</scope>
    <source>
        <strain evidence="3">Duluth1</strain>
        <tissue evidence="3">Whole animal</tissue>
    </source>
</reference>
<dbReference type="OrthoDB" id="6043213at2759"/>
<feature type="signal peptide" evidence="1">
    <location>
        <begin position="1"/>
        <end position="16"/>
    </location>
</feature>
<feature type="domain" description="Chitin-binding type-2" evidence="2">
    <location>
        <begin position="119"/>
        <end position="175"/>
    </location>
</feature>
<reference evidence="3" key="1">
    <citation type="journal article" date="2019" name="bioRxiv">
        <title>The Genome of the Zebra Mussel, Dreissena polymorpha: A Resource for Invasive Species Research.</title>
        <authorList>
            <person name="McCartney M.A."/>
            <person name="Auch B."/>
            <person name="Kono T."/>
            <person name="Mallez S."/>
            <person name="Zhang Y."/>
            <person name="Obille A."/>
            <person name="Becker A."/>
            <person name="Abrahante J.E."/>
            <person name="Garbe J."/>
            <person name="Badalamenti J.P."/>
            <person name="Herman A."/>
            <person name="Mangelson H."/>
            <person name="Liachko I."/>
            <person name="Sullivan S."/>
            <person name="Sone E.D."/>
            <person name="Koren S."/>
            <person name="Silverstein K.A.T."/>
            <person name="Beckman K.B."/>
            <person name="Gohl D.M."/>
        </authorList>
    </citation>
    <scope>NUCLEOTIDE SEQUENCE</scope>
    <source>
        <strain evidence="3">Duluth1</strain>
        <tissue evidence="3">Whole animal</tissue>
    </source>
</reference>
<keyword evidence="1" id="KW-0732">Signal</keyword>
<evidence type="ECO:0000256" key="1">
    <source>
        <dbReference type="SAM" id="SignalP"/>
    </source>
</evidence>